<name>A0ABN8NKB4_9CNID</name>
<protein>
    <submittedName>
        <fullName evidence="1">Uncharacterized protein</fullName>
    </submittedName>
</protein>
<comment type="caution">
    <text evidence="1">The sequence shown here is derived from an EMBL/GenBank/DDBJ whole genome shotgun (WGS) entry which is preliminary data.</text>
</comment>
<evidence type="ECO:0000313" key="2">
    <source>
        <dbReference type="Proteomes" id="UP001159405"/>
    </source>
</evidence>
<accession>A0ABN8NKB4</accession>
<reference evidence="1 2" key="1">
    <citation type="submission" date="2022-05" db="EMBL/GenBank/DDBJ databases">
        <authorList>
            <consortium name="Genoscope - CEA"/>
            <person name="William W."/>
        </authorList>
    </citation>
    <scope>NUCLEOTIDE SEQUENCE [LARGE SCALE GENOMIC DNA]</scope>
</reference>
<dbReference type="EMBL" id="CALNXK010000020">
    <property type="protein sequence ID" value="CAH3107586.1"/>
    <property type="molecule type" value="Genomic_DNA"/>
</dbReference>
<keyword evidence="2" id="KW-1185">Reference proteome</keyword>
<gene>
    <name evidence="1" type="ORF">PLOB_00016746</name>
</gene>
<evidence type="ECO:0000313" key="1">
    <source>
        <dbReference type="EMBL" id="CAH3107586.1"/>
    </source>
</evidence>
<dbReference type="Proteomes" id="UP001159405">
    <property type="component" value="Unassembled WGS sequence"/>
</dbReference>
<organism evidence="1 2">
    <name type="scientific">Porites lobata</name>
    <dbReference type="NCBI Taxonomy" id="104759"/>
    <lineage>
        <taxon>Eukaryota</taxon>
        <taxon>Metazoa</taxon>
        <taxon>Cnidaria</taxon>
        <taxon>Anthozoa</taxon>
        <taxon>Hexacorallia</taxon>
        <taxon>Scleractinia</taxon>
        <taxon>Fungiina</taxon>
        <taxon>Poritidae</taxon>
        <taxon>Porites</taxon>
    </lineage>
</organism>
<sequence>MLKDVPGVLYLGIDAFHLRNASPDKHSGSTDTLLVDGTELRRKNTNCVEMKKEFVPSGRRAARGRMAEAGKAEAEVEITSFHMTRKRTTWKKRR</sequence>
<proteinExistence type="predicted"/>